<dbReference type="InterPro" id="IPR039426">
    <property type="entry name" value="TonB-dep_rcpt-like"/>
</dbReference>
<comment type="caution">
    <text evidence="10">The sequence shown here is derived from an EMBL/GenBank/DDBJ whole genome shotgun (WGS) entry which is preliminary data.</text>
</comment>
<accession>A0A940DR70</accession>
<feature type="chain" id="PRO_5037620843" evidence="8">
    <location>
        <begin position="26"/>
        <end position="1023"/>
    </location>
</feature>
<keyword evidence="2 7" id="KW-0813">Transport</keyword>
<feature type="signal peptide" evidence="8">
    <location>
        <begin position="1"/>
        <end position="25"/>
    </location>
</feature>
<evidence type="ECO:0000256" key="5">
    <source>
        <dbReference type="ARBA" id="ARBA00023136"/>
    </source>
</evidence>
<dbReference type="InterPro" id="IPR036942">
    <property type="entry name" value="Beta-barrel_TonB_sf"/>
</dbReference>
<keyword evidence="4 7" id="KW-0812">Transmembrane</keyword>
<evidence type="ECO:0000259" key="9">
    <source>
        <dbReference type="Pfam" id="PF07715"/>
    </source>
</evidence>
<dbReference type="Gene3D" id="2.170.130.10">
    <property type="entry name" value="TonB-dependent receptor, plug domain"/>
    <property type="match status" value="1"/>
</dbReference>
<name>A0A940DR70_9BACT</name>
<dbReference type="SUPFAM" id="SSF49464">
    <property type="entry name" value="Carboxypeptidase regulatory domain-like"/>
    <property type="match status" value="1"/>
</dbReference>
<gene>
    <name evidence="10" type="ORF">IAB75_05285</name>
</gene>
<dbReference type="NCBIfam" id="TIGR04057">
    <property type="entry name" value="SusC_RagA_signa"/>
    <property type="match status" value="1"/>
</dbReference>
<dbReference type="Gene3D" id="2.40.170.20">
    <property type="entry name" value="TonB-dependent receptor, beta-barrel domain"/>
    <property type="match status" value="1"/>
</dbReference>
<dbReference type="NCBIfam" id="TIGR04056">
    <property type="entry name" value="OMP_RagA_SusC"/>
    <property type="match status" value="1"/>
</dbReference>
<keyword evidence="8" id="KW-0732">Signal</keyword>
<evidence type="ECO:0000256" key="7">
    <source>
        <dbReference type="PROSITE-ProRule" id="PRU01360"/>
    </source>
</evidence>
<comment type="subcellular location">
    <subcellularLocation>
        <location evidence="1 7">Cell outer membrane</location>
        <topology evidence="1 7">Multi-pass membrane protein</topology>
    </subcellularLocation>
</comment>
<reference evidence="10" key="1">
    <citation type="submission" date="2020-10" db="EMBL/GenBank/DDBJ databases">
        <authorList>
            <person name="Gilroy R."/>
        </authorList>
    </citation>
    <scope>NUCLEOTIDE SEQUENCE</scope>
    <source>
        <strain evidence="10">G3-8215</strain>
    </source>
</reference>
<dbReference type="PROSITE" id="PS52016">
    <property type="entry name" value="TONB_DEPENDENT_REC_3"/>
    <property type="match status" value="1"/>
</dbReference>
<keyword evidence="3 7" id="KW-1134">Transmembrane beta strand</keyword>
<evidence type="ECO:0000313" key="11">
    <source>
        <dbReference type="Proteomes" id="UP000725002"/>
    </source>
</evidence>
<proteinExistence type="inferred from homology"/>
<sequence>MKKYIESILILFLLLAVSAPVQSFAQGSKKKAKEEVLDIRAQVTDNEGKPIAGAMVYSAEGSAVNYTDENGYFRIKASAGEPLLVEAWGYVDVPVKAARLCPETIKMNVEELFASEKDEMERADGGNTYRRDFVGAVSSLDMDNVLKYPDLQLSNALQGQAAGLIAISGDGGIGYNTSTLYVRGQHNNGTNNAIVIIDGIERSIDDILPEEIESISVLKDATAKILYGAAATNGVVLIKTKRGEVNKRNFKVGLEYGVQPSTRVPEFLGAYDYATLFNEARVNDGMTPFYSQSQLEGYRNSTGVNDVLYPSVDYYDYFLLNQNTYRKATVEYNGGTEGVRYAVVAGYTGSSGLEKIGKRSDLNRMNLRGNLDIRITDFLTVTADVAARVEIKDWGALDGGGMFGYLSTNRPNEFPFIIPNETLAEYGFTPNEDGTPFFGGSTRVTTNIYGEMTYGGSTSERYVNSQTNLGTKFDFNKYVKGLTFNAYVTFDNYSYLRQALRNTYPTYAVDTYTGLDGEPVIKYTQLKELNLPKTQNIQSNETYRYFGFNADLGYAREFGRHDVSAVAAFRYTKNESTGMTQDFKDANATLRLNYGYDGRYLAEVTFAGMGSNKFRKGSRFFFSPAVGAAWVISNESFLKGVSGVDFLKLKASYGILGYAGNTDFFLYRTGWNNNGDFNFRQDQIDRKVGLARWGNPDLKWERSEEVNVGIEGLFLDKRLSIAADWFYENRSDIIGINTARYAAVAGNYTIYENIGQVANSGVDLTIGWNGRAGRDFTYSVSMNMTYSKNRLLKWNELDGVESYRKSIGRPTSTVFGLDAIGLFGKDVALADHVLQSYGVVREGDIAYADLNGDDIVDDNDRMSLGQTFPVTSWGITIDLKYKGFGLYVLGTAQTGITKMCTNSYYWNNGLNGYSVLAADRWHAEHNPDGTMPRLATTTDSNNFRDSSFWARNASFFRLKNVELSYTFETRNSRSIVKNFKVFARGTNLLTVSRIKDLDPERLNAGLTNYPVYMTVTGGVSVSF</sequence>
<feature type="domain" description="TonB-dependent receptor plug" evidence="9">
    <location>
        <begin position="131"/>
        <end position="235"/>
    </location>
</feature>
<dbReference type="AlphaFoldDB" id="A0A940DR70"/>
<dbReference type="GO" id="GO:0009279">
    <property type="term" value="C:cell outer membrane"/>
    <property type="evidence" value="ECO:0007669"/>
    <property type="project" value="UniProtKB-SubCell"/>
</dbReference>
<evidence type="ECO:0000313" key="10">
    <source>
        <dbReference type="EMBL" id="MBO8483509.1"/>
    </source>
</evidence>
<reference evidence="10" key="2">
    <citation type="journal article" date="2021" name="PeerJ">
        <title>Extensive microbial diversity within the chicken gut microbiome revealed by metagenomics and culture.</title>
        <authorList>
            <person name="Gilroy R."/>
            <person name="Ravi A."/>
            <person name="Getino M."/>
            <person name="Pursley I."/>
            <person name="Horton D.L."/>
            <person name="Alikhan N.F."/>
            <person name="Baker D."/>
            <person name="Gharbi K."/>
            <person name="Hall N."/>
            <person name="Watson M."/>
            <person name="Adriaenssens E.M."/>
            <person name="Foster-Nyarko E."/>
            <person name="Jarju S."/>
            <person name="Secka A."/>
            <person name="Antonio M."/>
            <person name="Oren A."/>
            <person name="Chaudhuri R.R."/>
            <person name="La Ragione R."/>
            <person name="Hildebrand F."/>
            <person name="Pallen M.J."/>
        </authorList>
    </citation>
    <scope>NUCLEOTIDE SEQUENCE</scope>
    <source>
        <strain evidence="10">G3-8215</strain>
    </source>
</reference>
<keyword evidence="5 7" id="KW-0472">Membrane</keyword>
<dbReference type="Pfam" id="PF07715">
    <property type="entry name" value="Plug"/>
    <property type="match status" value="1"/>
</dbReference>
<comment type="similarity">
    <text evidence="7">Belongs to the TonB-dependent receptor family.</text>
</comment>
<dbReference type="EMBL" id="JADILV010000036">
    <property type="protein sequence ID" value="MBO8483509.1"/>
    <property type="molecule type" value="Genomic_DNA"/>
</dbReference>
<evidence type="ECO:0000256" key="6">
    <source>
        <dbReference type="ARBA" id="ARBA00023237"/>
    </source>
</evidence>
<evidence type="ECO:0000256" key="1">
    <source>
        <dbReference type="ARBA" id="ARBA00004571"/>
    </source>
</evidence>
<evidence type="ECO:0000256" key="8">
    <source>
        <dbReference type="SAM" id="SignalP"/>
    </source>
</evidence>
<dbReference type="InterPro" id="IPR023997">
    <property type="entry name" value="TonB-dep_OMP_SusC/RagA_CS"/>
</dbReference>
<evidence type="ECO:0000256" key="4">
    <source>
        <dbReference type="ARBA" id="ARBA00022692"/>
    </source>
</evidence>
<dbReference type="InterPro" id="IPR023996">
    <property type="entry name" value="TonB-dep_OMP_SusC/RagA"/>
</dbReference>
<evidence type="ECO:0000256" key="2">
    <source>
        <dbReference type="ARBA" id="ARBA00022448"/>
    </source>
</evidence>
<dbReference type="Proteomes" id="UP000725002">
    <property type="component" value="Unassembled WGS sequence"/>
</dbReference>
<dbReference type="InterPro" id="IPR037066">
    <property type="entry name" value="Plug_dom_sf"/>
</dbReference>
<evidence type="ECO:0000256" key="3">
    <source>
        <dbReference type="ARBA" id="ARBA00022452"/>
    </source>
</evidence>
<protein>
    <submittedName>
        <fullName evidence="10">SusC/RagA family TonB-linked outer membrane protein</fullName>
    </submittedName>
</protein>
<dbReference type="InterPro" id="IPR008969">
    <property type="entry name" value="CarboxyPept-like_regulatory"/>
</dbReference>
<dbReference type="SUPFAM" id="SSF56935">
    <property type="entry name" value="Porins"/>
    <property type="match status" value="1"/>
</dbReference>
<organism evidence="10 11">
    <name type="scientific">Candidatus Cryptobacteroides avicola</name>
    <dbReference type="NCBI Taxonomy" id="2840757"/>
    <lineage>
        <taxon>Bacteria</taxon>
        <taxon>Pseudomonadati</taxon>
        <taxon>Bacteroidota</taxon>
        <taxon>Bacteroidia</taxon>
        <taxon>Bacteroidales</taxon>
        <taxon>Candidatus Cryptobacteroides</taxon>
    </lineage>
</organism>
<dbReference type="InterPro" id="IPR012910">
    <property type="entry name" value="Plug_dom"/>
</dbReference>
<keyword evidence="6 7" id="KW-0998">Cell outer membrane</keyword>